<accession>A0A0D0A7W7</accession>
<dbReference type="Pfam" id="PF00098">
    <property type="entry name" value="zf-CCHC"/>
    <property type="match status" value="1"/>
</dbReference>
<feature type="domain" description="CCHC-type" evidence="4">
    <location>
        <begin position="322"/>
        <end position="336"/>
    </location>
</feature>
<dbReference type="Proteomes" id="UP000054018">
    <property type="component" value="Unassembled WGS sequence"/>
</dbReference>
<keyword evidence="1" id="KW-0507">mRNA processing</keyword>
<dbReference type="SUPFAM" id="SSF57756">
    <property type="entry name" value="Retrovirus zinc finger-like domains"/>
    <property type="match status" value="1"/>
</dbReference>
<dbReference type="EMBL" id="KN833693">
    <property type="protein sequence ID" value="KIK28153.1"/>
    <property type="molecule type" value="Genomic_DNA"/>
</dbReference>
<dbReference type="HOGENOM" id="CLU_037286_0_0_1"/>
<dbReference type="InterPro" id="IPR001878">
    <property type="entry name" value="Znf_CCHC"/>
</dbReference>
<evidence type="ECO:0000256" key="3">
    <source>
        <dbReference type="SAM" id="Coils"/>
    </source>
</evidence>
<keyword evidence="2" id="KW-0863">Zinc-finger</keyword>
<evidence type="ECO:0000256" key="1">
    <source>
        <dbReference type="ARBA" id="ARBA00022664"/>
    </source>
</evidence>
<dbReference type="AlphaFoldDB" id="A0A0D0A7W7"/>
<evidence type="ECO:0000259" key="4">
    <source>
        <dbReference type="PROSITE" id="PS50158"/>
    </source>
</evidence>
<feature type="coiled-coil region" evidence="3">
    <location>
        <begin position="192"/>
        <end position="222"/>
    </location>
</feature>
<dbReference type="GO" id="GO:0006397">
    <property type="term" value="P:mRNA processing"/>
    <property type="evidence" value="ECO:0007669"/>
    <property type="project" value="UniProtKB-KW"/>
</dbReference>
<gene>
    <name evidence="5" type="ORF">PISMIDRAFT_91422</name>
</gene>
<reference evidence="6" key="2">
    <citation type="submission" date="2015-01" db="EMBL/GenBank/DDBJ databases">
        <title>Evolutionary Origins and Diversification of the Mycorrhizal Mutualists.</title>
        <authorList>
            <consortium name="DOE Joint Genome Institute"/>
            <consortium name="Mycorrhizal Genomics Consortium"/>
            <person name="Kohler A."/>
            <person name="Kuo A."/>
            <person name="Nagy L.G."/>
            <person name="Floudas D."/>
            <person name="Copeland A."/>
            <person name="Barry K.W."/>
            <person name="Cichocki N."/>
            <person name="Veneault-Fourrey C."/>
            <person name="LaButti K."/>
            <person name="Lindquist E.A."/>
            <person name="Lipzen A."/>
            <person name="Lundell T."/>
            <person name="Morin E."/>
            <person name="Murat C."/>
            <person name="Riley R."/>
            <person name="Ohm R."/>
            <person name="Sun H."/>
            <person name="Tunlid A."/>
            <person name="Henrissat B."/>
            <person name="Grigoriev I.V."/>
            <person name="Hibbett D.S."/>
            <person name="Martin F."/>
        </authorList>
    </citation>
    <scope>NUCLEOTIDE SEQUENCE [LARGE SCALE GENOMIC DNA]</scope>
    <source>
        <strain evidence="6">441</strain>
    </source>
</reference>
<evidence type="ECO:0000313" key="6">
    <source>
        <dbReference type="Proteomes" id="UP000054018"/>
    </source>
</evidence>
<protein>
    <recommendedName>
        <fullName evidence="4">CCHC-type domain-containing protein</fullName>
    </recommendedName>
</protein>
<name>A0A0D0A7W7_9AGAM</name>
<keyword evidence="3" id="KW-0175">Coiled coil</keyword>
<keyword evidence="2" id="KW-0479">Metal-binding</keyword>
<evidence type="ECO:0000256" key="2">
    <source>
        <dbReference type="PROSITE-ProRule" id="PRU00047"/>
    </source>
</evidence>
<organism evidence="5 6">
    <name type="scientific">Pisolithus microcarpus 441</name>
    <dbReference type="NCBI Taxonomy" id="765257"/>
    <lineage>
        <taxon>Eukaryota</taxon>
        <taxon>Fungi</taxon>
        <taxon>Dikarya</taxon>
        <taxon>Basidiomycota</taxon>
        <taxon>Agaricomycotina</taxon>
        <taxon>Agaricomycetes</taxon>
        <taxon>Agaricomycetidae</taxon>
        <taxon>Boletales</taxon>
        <taxon>Sclerodermatineae</taxon>
        <taxon>Pisolithaceae</taxon>
        <taxon>Pisolithus</taxon>
    </lineage>
</organism>
<sequence length="386" mass="44127">METLKPFKGDEDEAQDPQTFLRTFNCIMRLAGVTNEGDKIEALQDYIVPRSEAQQWYDGLSSSQLVSWTELNKAFNQRWEPLPRAEKTLEKYQEELIALKLEEDEVGETKEWNRTKAWTHVIWAREVLQLAKAAGVESNVGLVRIVHKGLPKIIRKLMTQKLTTFENLTTAVKNVDIEDMQREKEDADEWKKEELERENWILQQQKTSLADLTSRLQRLTVQPSPNNTRAPTQPMSNPSPWYAIQQTQSATNAQVPLTDAQKETVRRNTNALLHHPADTMGWRAYHMQVTQWGTTHGNNTRISENTPFPLKPGTATICSRECYRCGTHGHTSRDCPVTPDDPIRLDRCETAWRALCGRTLGSYNRITAADIRLVDTGEQGKEEGSL</sequence>
<proteinExistence type="predicted"/>
<dbReference type="STRING" id="765257.A0A0D0A7W7"/>
<dbReference type="SMART" id="SM00343">
    <property type="entry name" value="ZnF_C2HC"/>
    <property type="match status" value="1"/>
</dbReference>
<feature type="coiled-coil region" evidence="3">
    <location>
        <begin position="82"/>
        <end position="109"/>
    </location>
</feature>
<reference evidence="5 6" key="1">
    <citation type="submission" date="2014-04" db="EMBL/GenBank/DDBJ databases">
        <authorList>
            <consortium name="DOE Joint Genome Institute"/>
            <person name="Kuo A."/>
            <person name="Kohler A."/>
            <person name="Costa M.D."/>
            <person name="Nagy L.G."/>
            <person name="Floudas D."/>
            <person name="Copeland A."/>
            <person name="Barry K.W."/>
            <person name="Cichocki N."/>
            <person name="Veneault-Fourrey C."/>
            <person name="LaButti K."/>
            <person name="Lindquist E.A."/>
            <person name="Lipzen A."/>
            <person name="Lundell T."/>
            <person name="Morin E."/>
            <person name="Murat C."/>
            <person name="Sun H."/>
            <person name="Tunlid A."/>
            <person name="Henrissat B."/>
            <person name="Grigoriev I.V."/>
            <person name="Hibbett D.S."/>
            <person name="Martin F."/>
            <person name="Nordberg H.P."/>
            <person name="Cantor M.N."/>
            <person name="Hua S.X."/>
        </authorList>
    </citation>
    <scope>NUCLEOTIDE SEQUENCE [LARGE SCALE GENOMIC DNA]</scope>
    <source>
        <strain evidence="5 6">441</strain>
    </source>
</reference>
<evidence type="ECO:0000313" key="5">
    <source>
        <dbReference type="EMBL" id="KIK28153.1"/>
    </source>
</evidence>
<dbReference type="OrthoDB" id="3260975at2759"/>
<keyword evidence="6" id="KW-1185">Reference proteome</keyword>
<keyword evidence="2" id="KW-0862">Zinc</keyword>
<dbReference type="GO" id="GO:0003676">
    <property type="term" value="F:nucleic acid binding"/>
    <property type="evidence" value="ECO:0007669"/>
    <property type="project" value="InterPro"/>
</dbReference>
<dbReference type="GO" id="GO:0008270">
    <property type="term" value="F:zinc ion binding"/>
    <property type="evidence" value="ECO:0007669"/>
    <property type="project" value="UniProtKB-KW"/>
</dbReference>
<dbReference type="Gene3D" id="4.10.60.10">
    <property type="entry name" value="Zinc finger, CCHC-type"/>
    <property type="match status" value="1"/>
</dbReference>
<dbReference type="InterPro" id="IPR036875">
    <property type="entry name" value="Znf_CCHC_sf"/>
</dbReference>
<dbReference type="PROSITE" id="PS50158">
    <property type="entry name" value="ZF_CCHC"/>
    <property type="match status" value="1"/>
</dbReference>